<dbReference type="Proteomes" id="UP000230790">
    <property type="component" value="Unassembled WGS sequence"/>
</dbReference>
<name>A0A2M8Q8H6_9CHLR</name>
<dbReference type="EMBL" id="PGTN01000463">
    <property type="protein sequence ID" value="PJF46108.1"/>
    <property type="molecule type" value="Genomic_DNA"/>
</dbReference>
<organism evidence="1 2">
    <name type="scientific">Candidatus Thermofonsia Clade 3 bacterium</name>
    <dbReference type="NCBI Taxonomy" id="2364212"/>
    <lineage>
        <taxon>Bacteria</taxon>
        <taxon>Bacillati</taxon>
        <taxon>Chloroflexota</taxon>
        <taxon>Candidatus Thermofontia</taxon>
        <taxon>Candidatus Thermofonsia Clade 3</taxon>
    </lineage>
</organism>
<dbReference type="AlphaFoldDB" id="A0A2M8Q8H6"/>
<protein>
    <submittedName>
        <fullName evidence="1">Uncharacterized protein</fullName>
    </submittedName>
</protein>
<proteinExistence type="predicted"/>
<sequence length="215" mass="23424">MTPVEMQRLFGDAVCARGSGAACVLSPVAKQWMDQVNDAMSGGHCEGMATLSLLMFNGQVDPASFGGARASDLSIENNEPLQREIAYWWTTQSVPSVVGQVIKGAPTDTLAVLKQADFSRESYTIGIYKPDMSGGHAITPFAVKDAGNGLFIVQVYDNNYPGQERELLIDVNQNSWVYEASINPQVESEGGQTGCASPADRRDFPRWRRALAHHR</sequence>
<comment type="caution">
    <text evidence="1">The sequence shown here is derived from an EMBL/GenBank/DDBJ whole genome shotgun (WGS) entry which is preliminary data.</text>
</comment>
<reference evidence="1 2" key="1">
    <citation type="submission" date="2017-11" db="EMBL/GenBank/DDBJ databases">
        <title>Evolution of Phototrophy in the Chloroflexi Phylum Driven by Horizontal Gene Transfer.</title>
        <authorList>
            <person name="Ward L.M."/>
            <person name="Hemp J."/>
            <person name="Shih P.M."/>
            <person name="Mcglynn S.E."/>
            <person name="Fischer W."/>
        </authorList>
    </citation>
    <scope>NUCLEOTIDE SEQUENCE [LARGE SCALE GENOMIC DNA]</scope>
    <source>
        <strain evidence="1">JP3_7</strain>
    </source>
</reference>
<evidence type="ECO:0000313" key="2">
    <source>
        <dbReference type="Proteomes" id="UP000230790"/>
    </source>
</evidence>
<accession>A0A2M8Q8H6</accession>
<gene>
    <name evidence="1" type="ORF">CUN48_15480</name>
</gene>
<evidence type="ECO:0000313" key="1">
    <source>
        <dbReference type="EMBL" id="PJF46108.1"/>
    </source>
</evidence>